<feature type="compositionally biased region" description="Basic residues" evidence="1">
    <location>
        <begin position="239"/>
        <end position="255"/>
    </location>
</feature>
<reference evidence="2 3" key="1">
    <citation type="submission" date="2021-05" db="EMBL/GenBank/DDBJ databases">
        <title>Genome Assembly of Synthetic Allotetraploid Brassica napus Reveals Homoeologous Exchanges between Subgenomes.</title>
        <authorList>
            <person name="Davis J.T."/>
        </authorList>
    </citation>
    <scope>NUCLEOTIDE SEQUENCE [LARGE SCALE GENOMIC DNA]</scope>
    <source>
        <strain evidence="3">cv. Da-Ae</strain>
        <tissue evidence="2">Seedling</tissue>
    </source>
</reference>
<keyword evidence="3" id="KW-1185">Reference proteome</keyword>
<protein>
    <submittedName>
        <fullName evidence="2">Uncharacterized protein</fullName>
    </submittedName>
</protein>
<organism evidence="2 3">
    <name type="scientific">Brassica napus</name>
    <name type="common">Rape</name>
    <dbReference type="NCBI Taxonomy" id="3708"/>
    <lineage>
        <taxon>Eukaryota</taxon>
        <taxon>Viridiplantae</taxon>
        <taxon>Streptophyta</taxon>
        <taxon>Embryophyta</taxon>
        <taxon>Tracheophyta</taxon>
        <taxon>Spermatophyta</taxon>
        <taxon>Magnoliopsida</taxon>
        <taxon>eudicotyledons</taxon>
        <taxon>Gunneridae</taxon>
        <taxon>Pentapetalae</taxon>
        <taxon>rosids</taxon>
        <taxon>malvids</taxon>
        <taxon>Brassicales</taxon>
        <taxon>Brassicaceae</taxon>
        <taxon>Brassiceae</taxon>
        <taxon>Brassica</taxon>
    </lineage>
</organism>
<accession>A0ABQ8A970</accession>
<comment type="caution">
    <text evidence="2">The sequence shown here is derived from an EMBL/GenBank/DDBJ whole genome shotgun (WGS) entry which is preliminary data.</text>
</comment>
<feature type="compositionally biased region" description="Polar residues" evidence="1">
    <location>
        <begin position="72"/>
        <end position="86"/>
    </location>
</feature>
<evidence type="ECO:0000313" key="2">
    <source>
        <dbReference type="EMBL" id="KAH0889092.1"/>
    </source>
</evidence>
<gene>
    <name evidence="2" type="ORF">HID58_051521</name>
</gene>
<dbReference type="EMBL" id="JAGKQM010000013">
    <property type="protein sequence ID" value="KAH0889092.1"/>
    <property type="molecule type" value="Genomic_DNA"/>
</dbReference>
<name>A0ABQ8A970_BRANA</name>
<evidence type="ECO:0000313" key="3">
    <source>
        <dbReference type="Proteomes" id="UP000824890"/>
    </source>
</evidence>
<sequence length="298" mass="33301">MIDKRHQIKLLTQTLLDYQSNQTIKRIARGKFSQALTEASTEAAGFHSGAPLEEEEADKRAQVNAADDENVDLNNTAESESTSYGQAQPLPIRLHDTKDAAETASERKSYLPELGSRGMKEISSLKAGDAIIGVVLKTSGVGIESSKESQSNSERHAMVDVSHDLRNKGPLSGRRREQRRRQRCFTIFSGEGKIKSDPNLLRLKAETKDRRLLKLPGNSSPRWCSREIHRDSSGNPATPHKKEKGRTKRLRKKARTHDGLGWRPEQESYRSPEEKDAAADLGFVEAEGRDFREKNCGV</sequence>
<dbReference type="Proteomes" id="UP000824890">
    <property type="component" value="Unassembled WGS sequence"/>
</dbReference>
<feature type="region of interest" description="Disordered" evidence="1">
    <location>
        <begin position="42"/>
        <end position="92"/>
    </location>
</feature>
<evidence type="ECO:0000256" key="1">
    <source>
        <dbReference type="SAM" id="MobiDB-lite"/>
    </source>
</evidence>
<feature type="compositionally biased region" description="Basic and acidic residues" evidence="1">
    <location>
        <begin position="256"/>
        <end position="278"/>
    </location>
</feature>
<feature type="region of interest" description="Disordered" evidence="1">
    <location>
        <begin position="216"/>
        <end position="279"/>
    </location>
</feature>
<proteinExistence type="predicted"/>